<dbReference type="InParanoid" id="A0A2J7Q3Y9"/>
<feature type="compositionally biased region" description="Polar residues" evidence="1">
    <location>
        <begin position="199"/>
        <end position="213"/>
    </location>
</feature>
<evidence type="ECO:0000256" key="1">
    <source>
        <dbReference type="SAM" id="MobiDB-lite"/>
    </source>
</evidence>
<feature type="region of interest" description="Disordered" evidence="1">
    <location>
        <begin position="180"/>
        <end position="213"/>
    </location>
</feature>
<protein>
    <submittedName>
        <fullName evidence="2">Uncharacterized protein</fullName>
    </submittedName>
</protein>
<dbReference type="EMBL" id="NEVH01018421">
    <property type="protein sequence ID" value="PNF23296.1"/>
    <property type="molecule type" value="Genomic_DNA"/>
</dbReference>
<accession>A0A2J7Q3Y9</accession>
<evidence type="ECO:0000313" key="3">
    <source>
        <dbReference type="Proteomes" id="UP000235965"/>
    </source>
</evidence>
<keyword evidence="3" id="KW-1185">Reference proteome</keyword>
<gene>
    <name evidence="2" type="ORF">B7P43_G17158</name>
</gene>
<feature type="non-terminal residue" evidence="2">
    <location>
        <position position="269"/>
    </location>
</feature>
<feature type="region of interest" description="Disordered" evidence="1">
    <location>
        <begin position="248"/>
        <end position="269"/>
    </location>
</feature>
<evidence type="ECO:0000313" key="2">
    <source>
        <dbReference type="EMBL" id="PNF23296.1"/>
    </source>
</evidence>
<organism evidence="2 3">
    <name type="scientific">Cryptotermes secundus</name>
    <dbReference type="NCBI Taxonomy" id="105785"/>
    <lineage>
        <taxon>Eukaryota</taxon>
        <taxon>Metazoa</taxon>
        <taxon>Ecdysozoa</taxon>
        <taxon>Arthropoda</taxon>
        <taxon>Hexapoda</taxon>
        <taxon>Insecta</taxon>
        <taxon>Pterygota</taxon>
        <taxon>Neoptera</taxon>
        <taxon>Polyneoptera</taxon>
        <taxon>Dictyoptera</taxon>
        <taxon>Blattodea</taxon>
        <taxon>Blattoidea</taxon>
        <taxon>Termitoidae</taxon>
        <taxon>Kalotermitidae</taxon>
        <taxon>Cryptotermitinae</taxon>
        <taxon>Cryptotermes</taxon>
    </lineage>
</organism>
<dbReference type="AlphaFoldDB" id="A0A2J7Q3Y9"/>
<comment type="caution">
    <text evidence="2">The sequence shown here is derived from an EMBL/GenBank/DDBJ whole genome shotgun (WGS) entry which is preliminary data.</text>
</comment>
<proteinExistence type="predicted"/>
<name>A0A2J7Q3Y9_9NEOP</name>
<reference evidence="2 3" key="1">
    <citation type="submission" date="2017-12" db="EMBL/GenBank/DDBJ databases">
        <title>Hemimetabolous genomes reveal molecular basis of termite eusociality.</title>
        <authorList>
            <person name="Harrison M.C."/>
            <person name="Jongepier E."/>
            <person name="Robertson H.M."/>
            <person name="Arning N."/>
            <person name="Bitard-Feildel T."/>
            <person name="Chao H."/>
            <person name="Childers C.P."/>
            <person name="Dinh H."/>
            <person name="Doddapaneni H."/>
            <person name="Dugan S."/>
            <person name="Gowin J."/>
            <person name="Greiner C."/>
            <person name="Han Y."/>
            <person name="Hu H."/>
            <person name="Hughes D.S.T."/>
            <person name="Huylmans A.-K."/>
            <person name="Kemena C."/>
            <person name="Kremer L.P.M."/>
            <person name="Lee S.L."/>
            <person name="Lopez-Ezquerra A."/>
            <person name="Mallet L."/>
            <person name="Monroy-Kuhn J.M."/>
            <person name="Moser A."/>
            <person name="Murali S.C."/>
            <person name="Muzny D.M."/>
            <person name="Otani S."/>
            <person name="Piulachs M.-D."/>
            <person name="Poelchau M."/>
            <person name="Qu J."/>
            <person name="Schaub F."/>
            <person name="Wada-Katsumata A."/>
            <person name="Worley K.C."/>
            <person name="Xie Q."/>
            <person name="Ylla G."/>
            <person name="Poulsen M."/>
            <person name="Gibbs R.A."/>
            <person name="Schal C."/>
            <person name="Richards S."/>
            <person name="Belles X."/>
            <person name="Korb J."/>
            <person name="Bornberg-Bauer E."/>
        </authorList>
    </citation>
    <scope>NUCLEOTIDE SEQUENCE [LARGE SCALE GENOMIC DNA]</scope>
    <source>
        <tissue evidence="2">Whole body</tissue>
    </source>
</reference>
<dbReference type="Proteomes" id="UP000235965">
    <property type="component" value="Unassembled WGS sequence"/>
</dbReference>
<sequence>MVMLSVGNAGNVTSSSSGENRYMYGVASNEIGTAANNTETSIGKLKGSYTSRTTESSYNFCEELTSDAVAHSGESYISGKIRSKKSSAKMGMYSLPRNSPLIPAQDGHALIMTRKTEKITLPSKNMKVTEKYEGRNYVWLNVLKTGGISDTGMKTSVSVEDPRSNTVANIERKTDAFVETAGSDATAGSDGKCNDPDETISNSRGEQHYSDGTLNESDVTEKFLVNSQQQKLGLLPTTQGWMLLQMGETRAVSENKTDGLKSDPTGDRG</sequence>
<dbReference type="OrthoDB" id="6354171at2759"/>
<feature type="compositionally biased region" description="Basic and acidic residues" evidence="1">
    <location>
        <begin position="251"/>
        <end position="269"/>
    </location>
</feature>